<dbReference type="AlphaFoldDB" id="A0A4Y6PQW6"/>
<evidence type="ECO:0000313" key="3">
    <source>
        <dbReference type="Proteomes" id="UP000315995"/>
    </source>
</evidence>
<accession>A0A4Y6PQW6</accession>
<organism evidence="2 3">
    <name type="scientific">Persicimonas caeni</name>
    <dbReference type="NCBI Taxonomy" id="2292766"/>
    <lineage>
        <taxon>Bacteria</taxon>
        <taxon>Deltaproteobacteria</taxon>
        <taxon>Bradymonadales</taxon>
        <taxon>Bradymonadaceae</taxon>
        <taxon>Persicimonas</taxon>
    </lineage>
</organism>
<dbReference type="RefSeq" id="WP_141197132.1">
    <property type="nucleotide sequence ID" value="NZ_CP041186.1"/>
</dbReference>
<dbReference type="EMBL" id="CP041186">
    <property type="protein sequence ID" value="QDG50640.1"/>
    <property type="molecule type" value="Genomic_DNA"/>
</dbReference>
<evidence type="ECO:0000256" key="1">
    <source>
        <dbReference type="SAM" id="SignalP"/>
    </source>
</evidence>
<keyword evidence="3" id="KW-1185">Reference proteome</keyword>
<keyword evidence="1" id="KW-0732">Signal</keyword>
<reference evidence="2 3" key="1">
    <citation type="submission" date="2019-06" db="EMBL/GenBank/DDBJ databases">
        <title>Persicimonas caeni gen. nov., sp. nov., a predatory bacterium isolated from solar saltern.</title>
        <authorList>
            <person name="Wang S."/>
        </authorList>
    </citation>
    <scope>NUCLEOTIDE SEQUENCE [LARGE SCALE GENOMIC DNA]</scope>
    <source>
        <strain evidence="2 3">YN101</strain>
    </source>
</reference>
<evidence type="ECO:0000313" key="2">
    <source>
        <dbReference type="EMBL" id="QDG50640.1"/>
    </source>
</evidence>
<proteinExistence type="predicted"/>
<protein>
    <submittedName>
        <fullName evidence="2">Uncharacterized protein</fullName>
    </submittedName>
</protein>
<accession>A0A5B8Y2K9</accession>
<dbReference type="Proteomes" id="UP000315995">
    <property type="component" value="Chromosome"/>
</dbReference>
<feature type="chain" id="PRO_5030106266" evidence="1">
    <location>
        <begin position="22"/>
        <end position="195"/>
    </location>
</feature>
<sequence length="195" mass="20456">MTHRMMTIVAISFTTLTLLLAGCGEWSQDDNNSEGASTCEVPAGEYAVRNTGQSGDCSEETLEEVLDGITDMTIEEGEACGPLETTTQRDLSDGCVATYTTTAQATAAGLEDASVTIDVSCASGPLCSHDFELDYQEQPDEPTCIANFDCAADERCNMDTGECGFACESDAECVDSETCDLDVGENGGVCVADDA</sequence>
<feature type="signal peptide" evidence="1">
    <location>
        <begin position="1"/>
        <end position="21"/>
    </location>
</feature>
<gene>
    <name evidence="2" type="ORF">FIV42_07815</name>
</gene>
<name>A0A4Y6PQW6_PERCE</name>
<dbReference type="PROSITE" id="PS51257">
    <property type="entry name" value="PROKAR_LIPOPROTEIN"/>
    <property type="match status" value="1"/>
</dbReference>